<feature type="domain" description="DUF7344" evidence="3">
    <location>
        <begin position="45"/>
        <end position="124"/>
    </location>
</feature>
<evidence type="ECO:0000256" key="1">
    <source>
        <dbReference type="SAM" id="MobiDB-lite"/>
    </source>
</evidence>
<evidence type="ECO:0000259" key="3">
    <source>
        <dbReference type="Pfam" id="PF24035"/>
    </source>
</evidence>
<feature type="region of interest" description="Disordered" evidence="1">
    <location>
        <begin position="1"/>
        <end position="38"/>
    </location>
</feature>
<name>A0A1I6M4U9_9EURY</name>
<accession>A0A1I6M4U9</accession>
<gene>
    <name evidence="4" type="ORF">SAMN05216559_3758</name>
</gene>
<protein>
    <recommendedName>
        <fullName evidence="3">DUF7344 domain-containing protein</fullName>
    </recommendedName>
</protein>
<sequence>MSAQNTAPQRSQEYDVDSEDVENESEQTETTAPAEPEELSLDLIFEVLKNRRRRDVIRYLEERGERTSLSDLAEHVAALENDTTTQALTSSQRKRVYVGLYQCHLPKMDDMDIVNFNQDRGYVELGANVDQLDPYLDPVTTDEQRWHTYYLWLSGLGVGAIALSLAAGLTAALTQVLLGAVVAAYLGLAAYQTYTASADE</sequence>
<feature type="transmembrane region" description="Helical" evidence="2">
    <location>
        <begin position="149"/>
        <end position="169"/>
    </location>
</feature>
<organism evidence="4 5">
    <name type="scientific">Halomicrobium zhouii</name>
    <dbReference type="NCBI Taxonomy" id="767519"/>
    <lineage>
        <taxon>Archaea</taxon>
        <taxon>Methanobacteriati</taxon>
        <taxon>Methanobacteriota</taxon>
        <taxon>Stenosarchaea group</taxon>
        <taxon>Halobacteria</taxon>
        <taxon>Halobacteriales</taxon>
        <taxon>Haloarculaceae</taxon>
        <taxon>Halomicrobium</taxon>
    </lineage>
</organism>
<evidence type="ECO:0000313" key="5">
    <source>
        <dbReference type="Proteomes" id="UP000199062"/>
    </source>
</evidence>
<dbReference type="InterPro" id="IPR055768">
    <property type="entry name" value="DUF7344"/>
</dbReference>
<dbReference type="OrthoDB" id="331021at2157"/>
<reference evidence="4 5" key="1">
    <citation type="submission" date="2016-10" db="EMBL/GenBank/DDBJ databases">
        <authorList>
            <person name="de Groot N.N."/>
        </authorList>
    </citation>
    <scope>NUCLEOTIDE SEQUENCE [LARGE SCALE GENOMIC DNA]</scope>
    <source>
        <strain evidence="4 5">CGMCC 1.10457</strain>
    </source>
</reference>
<feature type="transmembrane region" description="Helical" evidence="2">
    <location>
        <begin position="176"/>
        <end position="194"/>
    </location>
</feature>
<dbReference type="Proteomes" id="UP000199062">
    <property type="component" value="Unassembled WGS sequence"/>
</dbReference>
<evidence type="ECO:0000256" key="2">
    <source>
        <dbReference type="SAM" id="Phobius"/>
    </source>
</evidence>
<dbReference type="Pfam" id="PF24035">
    <property type="entry name" value="DUF7344"/>
    <property type="match status" value="1"/>
</dbReference>
<feature type="compositionally biased region" description="Polar residues" evidence="1">
    <location>
        <begin position="1"/>
        <end position="11"/>
    </location>
</feature>
<dbReference type="EMBL" id="FOZK01000004">
    <property type="protein sequence ID" value="SFS10562.1"/>
    <property type="molecule type" value="Genomic_DNA"/>
</dbReference>
<proteinExistence type="predicted"/>
<keyword evidence="2" id="KW-1133">Transmembrane helix</keyword>
<keyword evidence="2" id="KW-0472">Membrane</keyword>
<keyword evidence="5" id="KW-1185">Reference proteome</keyword>
<dbReference type="RefSeq" id="WP_089818565.1">
    <property type="nucleotide sequence ID" value="NZ_FOZK01000004.1"/>
</dbReference>
<keyword evidence="2" id="KW-0812">Transmembrane</keyword>
<dbReference type="AlphaFoldDB" id="A0A1I6M4U9"/>
<feature type="compositionally biased region" description="Acidic residues" evidence="1">
    <location>
        <begin position="14"/>
        <end position="27"/>
    </location>
</feature>
<evidence type="ECO:0000313" key="4">
    <source>
        <dbReference type="EMBL" id="SFS10562.1"/>
    </source>
</evidence>